<dbReference type="NCBIfam" id="TIGR00447">
    <property type="entry name" value="pth"/>
    <property type="match status" value="1"/>
</dbReference>
<feature type="site" description="Discriminates between blocked and unblocked aminoacyl-tRNA" evidence="8">
    <location>
        <position position="36"/>
    </location>
</feature>
<evidence type="ECO:0000313" key="13">
    <source>
        <dbReference type="Proteomes" id="UP000552883"/>
    </source>
</evidence>
<evidence type="ECO:0000256" key="11">
    <source>
        <dbReference type="SAM" id="SignalP"/>
    </source>
</evidence>
<evidence type="ECO:0000256" key="3">
    <source>
        <dbReference type="ARBA" id="ARBA00022801"/>
    </source>
</evidence>
<proteinExistence type="inferred from homology"/>
<comment type="subcellular location">
    <subcellularLocation>
        <location evidence="8">Cytoplasm</location>
    </subcellularLocation>
</comment>
<keyword evidence="3 8" id="KW-0378">Hydrolase</keyword>
<evidence type="ECO:0000256" key="9">
    <source>
        <dbReference type="RuleBase" id="RU000673"/>
    </source>
</evidence>
<dbReference type="CDD" id="cd00462">
    <property type="entry name" value="PTH"/>
    <property type="match status" value="1"/>
</dbReference>
<keyword evidence="8" id="KW-0963">Cytoplasm</keyword>
<feature type="binding site" evidence="8">
    <location>
        <position position="95"/>
    </location>
    <ligand>
        <name>tRNA</name>
        <dbReference type="ChEBI" id="CHEBI:17843"/>
    </ligand>
</feature>
<dbReference type="EC" id="3.1.1.29" evidence="1 8"/>
<feature type="binding site" evidence="8">
    <location>
        <position position="141"/>
    </location>
    <ligand>
        <name>tRNA</name>
        <dbReference type="ChEBI" id="CHEBI:17843"/>
    </ligand>
</feature>
<dbReference type="FunFam" id="3.40.50.1470:FF:000001">
    <property type="entry name" value="Peptidyl-tRNA hydrolase"/>
    <property type="match status" value="1"/>
</dbReference>
<dbReference type="GO" id="GO:0072344">
    <property type="term" value="P:rescue of stalled ribosome"/>
    <property type="evidence" value="ECO:0007669"/>
    <property type="project" value="UniProtKB-UniRule"/>
</dbReference>
<comment type="subunit">
    <text evidence="8">Monomer.</text>
</comment>
<comment type="catalytic activity">
    <reaction evidence="6 8 9">
        <text>an N-acyl-L-alpha-aminoacyl-tRNA + H2O = an N-acyl-L-amino acid + a tRNA + H(+)</text>
        <dbReference type="Rhea" id="RHEA:54448"/>
        <dbReference type="Rhea" id="RHEA-COMP:10123"/>
        <dbReference type="Rhea" id="RHEA-COMP:13883"/>
        <dbReference type="ChEBI" id="CHEBI:15377"/>
        <dbReference type="ChEBI" id="CHEBI:15378"/>
        <dbReference type="ChEBI" id="CHEBI:59874"/>
        <dbReference type="ChEBI" id="CHEBI:78442"/>
        <dbReference type="ChEBI" id="CHEBI:138191"/>
        <dbReference type="EC" id="3.1.1.29"/>
    </reaction>
</comment>
<reference evidence="12 13" key="1">
    <citation type="submission" date="2020-08" db="EMBL/GenBank/DDBJ databases">
        <title>Sequencing the genomes of 1000 actinobacteria strains.</title>
        <authorList>
            <person name="Klenk H.-P."/>
        </authorList>
    </citation>
    <scope>NUCLEOTIDE SEQUENCE [LARGE SCALE GENOMIC DNA]</scope>
    <source>
        <strain evidence="12 13">DSM 23889</strain>
    </source>
</reference>
<dbReference type="PROSITE" id="PS01195">
    <property type="entry name" value="PEPT_TRNA_HYDROL_1"/>
    <property type="match status" value="1"/>
</dbReference>
<dbReference type="GO" id="GO:0004045">
    <property type="term" value="F:peptidyl-tRNA hydrolase activity"/>
    <property type="evidence" value="ECO:0007669"/>
    <property type="project" value="UniProtKB-UniRule"/>
</dbReference>
<dbReference type="RefSeq" id="WP_341800022.1">
    <property type="nucleotide sequence ID" value="NZ_BAAANZ010000012.1"/>
</dbReference>
<evidence type="ECO:0000256" key="10">
    <source>
        <dbReference type="RuleBase" id="RU004320"/>
    </source>
</evidence>
<dbReference type="PANTHER" id="PTHR17224">
    <property type="entry name" value="PEPTIDYL-TRNA HYDROLASE"/>
    <property type="match status" value="1"/>
</dbReference>
<comment type="caution">
    <text evidence="12">The sequence shown here is derived from an EMBL/GenBank/DDBJ whole genome shotgun (WGS) entry which is preliminary data.</text>
</comment>
<dbReference type="PANTHER" id="PTHR17224:SF1">
    <property type="entry name" value="PEPTIDYL-TRNA HYDROLASE"/>
    <property type="match status" value="1"/>
</dbReference>
<keyword evidence="11" id="KW-0732">Signal</keyword>
<feature type="site" description="Stabilizes the basic form of H active site to accept a proton" evidence="8">
    <location>
        <position position="120"/>
    </location>
</feature>
<dbReference type="GO" id="GO:0006515">
    <property type="term" value="P:protein quality control for misfolded or incompletely synthesized proteins"/>
    <property type="evidence" value="ECO:0007669"/>
    <property type="project" value="UniProtKB-UniRule"/>
</dbReference>
<comment type="function">
    <text evidence="8">Catalyzes the release of premature peptidyl moieties from peptidyl-tRNA molecules trapped in stalled 50S ribosomal subunits, and thus maintains levels of free tRNAs and 50S ribosomes.</text>
</comment>
<organism evidence="12 13">
    <name type="scientific">Microcella frigidaquae</name>
    <dbReference type="NCBI Taxonomy" id="424758"/>
    <lineage>
        <taxon>Bacteria</taxon>
        <taxon>Bacillati</taxon>
        <taxon>Actinomycetota</taxon>
        <taxon>Actinomycetes</taxon>
        <taxon>Micrococcales</taxon>
        <taxon>Microbacteriaceae</taxon>
        <taxon>Microcella</taxon>
    </lineage>
</organism>
<feature type="binding site" evidence="8">
    <location>
        <position position="41"/>
    </location>
    <ligand>
        <name>tRNA</name>
        <dbReference type="ChEBI" id="CHEBI:17843"/>
    </ligand>
</feature>
<keyword evidence="2 8" id="KW-0820">tRNA-binding</keyword>
<keyword evidence="13" id="KW-1185">Reference proteome</keyword>
<evidence type="ECO:0000256" key="2">
    <source>
        <dbReference type="ARBA" id="ARBA00022555"/>
    </source>
</evidence>
<feature type="binding site" evidence="8">
    <location>
        <position position="93"/>
    </location>
    <ligand>
        <name>tRNA</name>
        <dbReference type="ChEBI" id="CHEBI:17843"/>
    </ligand>
</feature>
<gene>
    <name evidence="8" type="primary">pth</name>
    <name evidence="12" type="ORF">BJ959_000970</name>
</gene>
<evidence type="ECO:0000313" key="12">
    <source>
        <dbReference type="EMBL" id="MBB5617474.1"/>
    </source>
</evidence>
<keyword evidence="4 8" id="KW-0694">RNA-binding</keyword>
<dbReference type="InterPro" id="IPR018171">
    <property type="entry name" value="Pept_tRNA_hydro_CS"/>
</dbReference>
<evidence type="ECO:0000256" key="8">
    <source>
        <dbReference type="HAMAP-Rule" id="MF_00083"/>
    </source>
</evidence>
<evidence type="ECO:0000256" key="1">
    <source>
        <dbReference type="ARBA" id="ARBA00013260"/>
    </source>
</evidence>
<name>A0A840X8E4_9MICO</name>
<comment type="similarity">
    <text evidence="5 8 10">Belongs to the PTH family.</text>
</comment>
<evidence type="ECO:0000256" key="4">
    <source>
        <dbReference type="ARBA" id="ARBA00022884"/>
    </source>
</evidence>
<dbReference type="AlphaFoldDB" id="A0A840X8E4"/>
<sequence length="218" mass="22660">MAGIFRRAAAPSASAAGAAGGAADAAGAWLVVGLGNPGPQYAGNRHNVGAMVAELLAERIGARFSRHRTTTMLAEGRLRPGGPKLIVARPLSYMNTSGGPVSSAAAYFGVPPERVIVIHDDLDLPFETIKLKADGGHGGQNGVRDVIKALGTPEFVRVRVGIGRPPGRQDAADYVLRDFGGTEKTRLPFVLDDAADAVELIIEQGLLAAQQTVHAPRA</sequence>
<comment type="function">
    <text evidence="8">Hydrolyzes ribosome-free peptidyl-tRNAs (with 1 or more amino acids incorporated), which drop off the ribosome during protein synthesis, or as a result of ribosome stalling.</text>
</comment>
<evidence type="ECO:0000256" key="6">
    <source>
        <dbReference type="ARBA" id="ARBA00048707"/>
    </source>
</evidence>
<dbReference type="GO" id="GO:0005737">
    <property type="term" value="C:cytoplasm"/>
    <property type="evidence" value="ECO:0007669"/>
    <property type="project" value="UniProtKB-SubCell"/>
</dbReference>
<dbReference type="EMBL" id="JACHBS010000001">
    <property type="protein sequence ID" value="MBB5617474.1"/>
    <property type="molecule type" value="Genomic_DNA"/>
</dbReference>
<protein>
    <recommendedName>
        <fullName evidence="7 8">Peptidyl-tRNA hydrolase</fullName>
        <shortName evidence="8">Pth</shortName>
        <ecNumber evidence="1 8">3.1.1.29</ecNumber>
    </recommendedName>
</protein>
<dbReference type="Gene3D" id="3.40.50.1470">
    <property type="entry name" value="Peptidyl-tRNA hydrolase"/>
    <property type="match status" value="1"/>
</dbReference>
<dbReference type="SUPFAM" id="SSF53178">
    <property type="entry name" value="Peptidyl-tRNA hydrolase-like"/>
    <property type="match status" value="1"/>
</dbReference>
<dbReference type="Pfam" id="PF01195">
    <property type="entry name" value="Pept_tRNA_hydro"/>
    <property type="match status" value="1"/>
</dbReference>
<evidence type="ECO:0000256" key="7">
    <source>
        <dbReference type="ARBA" id="ARBA00050038"/>
    </source>
</evidence>
<feature type="signal peptide" evidence="11">
    <location>
        <begin position="1"/>
        <end position="15"/>
    </location>
</feature>
<dbReference type="HAMAP" id="MF_00083">
    <property type="entry name" value="Pept_tRNA_hydro_bact"/>
    <property type="match status" value="1"/>
</dbReference>
<dbReference type="GO" id="GO:0000049">
    <property type="term" value="F:tRNA binding"/>
    <property type="evidence" value="ECO:0007669"/>
    <property type="project" value="UniProtKB-UniRule"/>
</dbReference>
<dbReference type="InterPro" id="IPR036416">
    <property type="entry name" value="Pept_tRNA_hydro_sf"/>
</dbReference>
<dbReference type="Proteomes" id="UP000552883">
    <property type="component" value="Unassembled WGS sequence"/>
</dbReference>
<dbReference type="InterPro" id="IPR001328">
    <property type="entry name" value="Pept_tRNA_hydro"/>
</dbReference>
<evidence type="ECO:0000256" key="5">
    <source>
        <dbReference type="ARBA" id="ARBA00038063"/>
    </source>
</evidence>
<accession>A0A840X8E4</accession>
<feature type="active site" description="Proton acceptor" evidence="8">
    <location>
        <position position="46"/>
    </location>
</feature>
<feature type="chain" id="PRO_5038898166" description="Peptidyl-tRNA hydrolase" evidence="11">
    <location>
        <begin position="16"/>
        <end position="218"/>
    </location>
</feature>